<protein>
    <submittedName>
        <fullName evidence="3">T7SS effector LXG polymorphic toxin</fullName>
    </submittedName>
</protein>
<proteinExistence type="inferred from homology"/>
<dbReference type="PANTHER" id="PTHR34976">
    <property type="entry name" value="RIBONUCLEASE YQCG-RELATED"/>
    <property type="match status" value="1"/>
</dbReference>
<evidence type="ECO:0000259" key="2">
    <source>
        <dbReference type="Pfam" id="PF04740"/>
    </source>
</evidence>
<dbReference type="InterPro" id="IPR051768">
    <property type="entry name" value="Bact_secretion_toxin"/>
</dbReference>
<keyword evidence="4" id="KW-1185">Reference proteome</keyword>
<comment type="similarity">
    <text evidence="1">In the N-terminal section; belongs to the LXG family.</text>
</comment>
<accession>A0ABW5S3W6</accession>
<evidence type="ECO:0000256" key="1">
    <source>
        <dbReference type="ARBA" id="ARBA00034117"/>
    </source>
</evidence>
<dbReference type="PANTHER" id="PTHR34976:SF2">
    <property type="entry name" value="TYPE VII SECRETION SYSTEM PROTEIN ESSD"/>
    <property type="match status" value="1"/>
</dbReference>
<comment type="caution">
    <text evidence="3">The sequence shown here is derived from an EMBL/GenBank/DDBJ whole genome shotgun (WGS) entry which is preliminary data.</text>
</comment>
<dbReference type="InterPro" id="IPR006829">
    <property type="entry name" value="LXG_dom"/>
</dbReference>
<gene>
    <name evidence="3" type="ORF">ACFSUE_09425</name>
</gene>
<sequence length="175" mass="19765">MRVNMGGSGSASDTQTYDAKELITAAKAHAKHYQTLRDQFHRLRAAFQQIAGLGSDFQGHGAQAIKQFYTAQVNVTDSWLRLIDKKIAYFQDVAGTIDDKNLGGDTQVRVPFLNEDLSWVTRVPRKWCASGMTLPRFSAVFPILSPSMCFPTMTSIRSLMPQIKNVRKWFLMFKI</sequence>
<evidence type="ECO:0000313" key="4">
    <source>
        <dbReference type="Proteomes" id="UP001597399"/>
    </source>
</evidence>
<dbReference type="RefSeq" id="WP_253061314.1">
    <property type="nucleotide sequence ID" value="NZ_JAMXWM010000008.1"/>
</dbReference>
<dbReference type="Proteomes" id="UP001597399">
    <property type="component" value="Unassembled WGS sequence"/>
</dbReference>
<dbReference type="EMBL" id="JBHUMQ010000023">
    <property type="protein sequence ID" value="MFD2693842.1"/>
    <property type="molecule type" value="Genomic_DNA"/>
</dbReference>
<name>A0ABW5S3W6_9BACL</name>
<reference evidence="4" key="1">
    <citation type="journal article" date="2019" name="Int. J. Syst. Evol. Microbiol.">
        <title>The Global Catalogue of Microorganisms (GCM) 10K type strain sequencing project: providing services to taxonomists for standard genome sequencing and annotation.</title>
        <authorList>
            <consortium name="The Broad Institute Genomics Platform"/>
            <consortium name="The Broad Institute Genome Sequencing Center for Infectious Disease"/>
            <person name="Wu L."/>
            <person name="Ma J."/>
        </authorList>
    </citation>
    <scope>NUCLEOTIDE SEQUENCE [LARGE SCALE GENOMIC DNA]</scope>
    <source>
        <strain evidence="4">TISTR 2466</strain>
    </source>
</reference>
<evidence type="ECO:0000313" key="3">
    <source>
        <dbReference type="EMBL" id="MFD2693842.1"/>
    </source>
</evidence>
<feature type="domain" description="LXG" evidence="2">
    <location>
        <begin position="16"/>
        <end position="117"/>
    </location>
</feature>
<dbReference type="Pfam" id="PF04740">
    <property type="entry name" value="LXG"/>
    <property type="match status" value="1"/>
</dbReference>
<organism evidence="3 4">
    <name type="scientific">Sporolactobacillus shoreicorticis</name>
    <dbReference type="NCBI Taxonomy" id="1923877"/>
    <lineage>
        <taxon>Bacteria</taxon>
        <taxon>Bacillati</taxon>
        <taxon>Bacillota</taxon>
        <taxon>Bacilli</taxon>
        <taxon>Bacillales</taxon>
        <taxon>Sporolactobacillaceae</taxon>
        <taxon>Sporolactobacillus</taxon>
    </lineage>
</organism>